<evidence type="ECO:0000313" key="11">
    <source>
        <dbReference type="Proteomes" id="UP000824025"/>
    </source>
</evidence>
<dbReference type="SUPFAM" id="SSF90123">
    <property type="entry name" value="ABC transporter transmembrane region"/>
    <property type="match status" value="1"/>
</dbReference>
<dbReference type="PROSITE" id="PS00211">
    <property type="entry name" value="ABC_TRANSPORTER_1"/>
    <property type="match status" value="1"/>
</dbReference>
<dbReference type="CDD" id="cd03254">
    <property type="entry name" value="ABCC_Glucan_exporter_like"/>
    <property type="match status" value="1"/>
</dbReference>
<evidence type="ECO:0000256" key="7">
    <source>
        <dbReference type="ARBA" id="ARBA00023136"/>
    </source>
</evidence>
<dbReference type="SUPFAM" id="SSF52540">
    <property type="entry name" value="P-loop containing nucleoside triphosphate hydrolases"/>
    <property type="match status" value="1"/>
</dbReference>
<evidence type="ECO:0000256" key="6">
    <source>
        <dbReference type="ARBA" id="ARBA00022989"/>
    </source>
</evidence>
<keyword evidence="6 8" id="KW-1133">Transmembrane helix</keyword>
<feature type="transmembrane region" description="Helical" evidence="8">
    <location>
        <begin position="32"/>
        <end position="53"/>
    </location>
</feature>
<evidence type="ECO:0000256" key="8">
    <source>
        <dbReference type="SAM" id="Phobius"/>
    </source>
</evidence>
<dbReference type="InterPro" id="IPR039421">
    <property type="entry name" value="Type_1_exporter"/>
</dbReference>
<dbReference type="GO" id="GO:0005524">
    <property type="term" value="F:ATP binding"/>
    <property type="evidence" value="ECO:0007669"/>
    <property type="project" value="UniProtKB-KW"/>
</dbReference>
<keyword evidence="5 10" id="KW-0067">ATP-binding</keyword>
<dbReference type="InterPro" id="IPR003439">
    <property type="entry name" value="ABC_transporter-like_ATP-bd"/>
</dbReference>
<keyword evidence="4" id="KW-0547">Nucleotide-binding</keyword>
<gene>
    <name evidence="10" type="ORF">H9726_06270</name>
</gene>
<sequence>MPAVMNIGHFMFVVTAIVAGLFVMFNVRNFTILGWGDTFTASVAMIGLVATFLNMSRQFSLNIGQVSMQINSVVMGLAGAARIFELLDEKPEADDGYVTLVNANIAEDGTITESKERTGKWAWRHPHQADGTVTYTELKGDIRLFDVDFGYVPEKIVLHNVSIYAKPGQKIAFVGATGAGKTTITNLLNRFYDIADGKIRYDGININKIKKADLRRSMGIVLQDTNLFTGTIMENIRYGKLDATDEECIEAAKLANAHDFITRLPEGYNTVLRHEASNLSQGQRQLISIARAAVADPPVMILDEATSSIDTRTEALVQKGMDALMKGRTVFVIAHRLSTIQNSDAIMVLDHGRIIERGSHDQLIAQQGVYYQLYTGAFELE</sequence>
<comment type="caution">
    <text evidence="10">The sequence shown here is derived from an EMBL/GenBank/DDBJ whole genome shotgun (WGS) entry which is preliminary data.</text>
</comment>
<comment type="subcellular location">
    <subcellularLocation>
        <location evidence="1">Cell membrane</location>
        <topology evidence="1">Multi-pass membrane protein</topology>
    </subcellularLocation>
</comment>
<dbReference type="InterPro" id="IPR017871">
    <property type="entry name" value="ABC_transporter-like_CS"/>
</dbReference>
<accession>A0A9D2IIA5</accession>
<organism evidence="10 11">
    <name type="scientific">Candidatus Borkfalkia avicola</name>
    <dbReference type="NCBI Taxonomy" id="2838503"/>
    <lineage>
        <taxon>Bacteria</taxon>
        <taxon>Bacillati</taxon>
        <taxon>Bacillota</taxon>
        <taxon>Clostridia</taxon>
        <taxon>Christensenellales</taxon>
        <taxon>Christensenellaceae</taxon>
        <taxon>Candidatus Borkfalkia</taxon>
    </lineage>
</organism>
<dbReference type="AlphaFoldDB" id="A0A9D2IIA5"/>
<evidence type="ECO:0000256" key="4">
    <source>
        <dbReference type="ARBA" id="ARBA00022741"/>
    </source>
</evidence>
<feature type="domain" description="ABC transporter" evidence="9">
    <location>
        <begin position="142"/>
        <end position="376"/>
    </location>
</feature>
<dbReference type="InterPro" id="IPR027417">
    <property type="entry name" value="P-loop_NTPase"/>
</dbReference>
<evidence type="ECO:0000256" key="5">
    <source>
        <dbReference type="ARBA" id="ARBA00022840"/>
    </source>
</evidence>
<keyword evidence="2" id="KW-0813">Transport</keyword>
<dbReference type="GO" id="GO:0016887">
    <property type="term" value="F:ATP hydrolysis activity"/>
    <property type="evidence" value="ECO:0007669"/>
    <property type="project" value="InterPro"/>
</dbReference>
<evidence type="ECO:0000259" key="9">
    <source>
        <dbReference type="PROSITE" id="PS50893"/>
    </source>
</evidence>
<proteinExistence type="predicted"/>
<evidence type="ECO:0000256" key="3">
    <source>
        <dbReference type="ARBA" id="ARBA00022692"/>
    </source>
</evidence>
<dbReference type="PROSITE" id="PS50893">
    <property type="entry name" value="ABC_TRANSPORTER_2"/>
    <property type="match status" value="1"/>
</dbReference>
<dbReference type="PANTHER" id="PTHR24221:SF499">
    <property type="entry name" value="FATTY ACID ABC TRANSPORTER ATP-BINDING_PERMEASE PROTEIN"/>
    <property type="match status" value="1"/>
</dbReference>
<evidence type="ECO:0000256" key="2">
    <source>
        <dbReference type="ARBA" id="ARBA00022448"/>
    </source>
</evidence>
<reference evidence="10" key="2">
    <citation type="submission" date="2021-04" db="EMBL/GenBank/DDBJ databases">
        <authorList>
            <person name="Gilroy R."/>
        </authorList>
    </citation>
    <scope>NUCLEOTIDE SEQUENCE</scope>
    <source>
        <strain evidence="10">CHK192-19661</strain>
    </source>
</reference>
<protein>
    <submittedName>
        <fullName evidence="10">ATP-binding cassette domain-containing protein</fullName>
    </submittedName>
</protein>
<keyword evidence="3 8" id="KW-0812">Transmembrane</keyword>
<dbReference type="PANTHER" id="PTHR24221">
    <property type="entry name" value="ATP-BINDING CASSETTE SUB-FAMILY B"/>
    <property type="match status" value="1"/>
</dbReference>
<feature type="transmembrane region" description="Helical" evidence="8">
    <location>
        <begin position="7"/>
        <end position="26"/>
    </location>
</feature>
<dbReference type="InterPro" id="IPR003593">
    <property type="entry name" value="AAA+_ATPase"/>
</dbReference>
<dbReference type="GO" id="GO:0042626">
    <property type="term" value="F:ATPase-coupled transmembrane transporter activity"/>
    <property type="evidence" value="ECO:0007669"/>
    <property type="project" value="TreeGrafter"/>
</dbReference>
<dbReference type="SMART" id="SM00382">
    <property type="entry name" value="AAA"/>
    <property type="match status" value="1"/>
</dbReference>
<dbReference type="EMBL" id="DXCF01000032">
    <property type="protein sequence ID" value="HIZ10075.1"/>
    <property type="molecule type" value="Genomic_DNA"/>
</dbReference>
<evidence type="ECO:0000313" key="10">
    <source>
        <dbReference type="EMBL" id="HIZ10075.1"/>
    </source>
</evidence>
<dbReference type="Proteomes" id="UP000824025">
    <property type="component" value="Unassembled WGS sequence"/>
</dbReference>
<dbReference type="Pfam" id="PF00005">
    <property type="entry name" value="ABC_tran"/>
    <property type="match status" value="1"/>
</dbReference>
<dbReference type="GO" id="GO:0005886">
    <property type="term" value="C:plasma membrane"/>
    <property type="evidence" value="ECO:0007669"/>
    <property type="project" value="UniProtKB-SubCell"/>
</dbReference>
<name>A0A9D2IIA5_9FIRM</name>
<dbReference type="Gene3D" id="3.40.50.300">
    <property type="entry name" value="P-loop containing nucleotide triphosphate hydrolases"/>
    <property type="match status" value="1"/>
</dbReference>
<dbReference type="InterPro" id="IPR036640">
    <property type="entry name" value="ABC1_TM_sf"/>
</dbReference>
<dbReference type="FunFam" id="3.40.50.300:FF:000287">
    <property type="entry name" value="Multidrug ABC transporter ATP-binding protein"/>
    <property type="match status" value="1"/>
</dbReference>
<reference evidence="10" key="1">
    <citation type="journal article" date="2021" name="PeerJ">
        <title>Extensive microbial diversity within the chicken gut microbiome revealed by metagenomics and culture.</title>
        <authorList>
            <person name="Gilroy R."/>
            <person name="Ravi A."/>
            <person name="Getino M."/>
            <person name="Pursley I."/>
            <person name="Horton D.L."/>
            <person name="Alikhan N.F."/>
            <person name="Baker D."/>
            <person name="Gharbi K."/>
            <person name="Hall N."/>
            <person name="Watson M."/>
            <person name="Adriaenssens E.M."/>
            <person name="Foster-Nyarko E."/>
            <person name="Jarju S."/>
            <person name="Secka A."/>
            <person name="Antonio M."/>
            <person name="Oren A."/>
            <person name="Chaudhuri R.R."/>
            <person name="La Ragione R."/>
            <person name="Hildebrand F."/>
            <person name="Pallen M.J."/>
        </authorList>
    </citation>
    <scope>NUCLEOTIDE SEQUENCE</scope>
    <source>
        <strain evidence="10">CHK192-19661</strain>
    </source>
</reference>
<keyword evidence="7 8" id="KW-0472">Membrane</keyword>
<evidence type="ECO:0000256" key="1">
    <source>
        <dbReference type="ARBA" id="ARBA00004651"/>
    </source>
</evidence>
<dbReference type="Gene3D" id="1.20.1560.10">
    <property type="entry name" value="ABC transporter type 1, transmembrane domain"/>
    <property type="match status" value="1"/>
</dbReference>